<dbReference type="Gene3D" id="1.10.3210.10">
    <property type="entry name" value="Hypothetical protein af1432"/>
    <property type="match status" value="1"/>
</dbReference>
<dbReference type="RefSeq" id="WP_390250555.1">
    <property type="nucleotide sequence ID" value="NZ_JBHSDT010000004.1"/>
</dbReference>
<gene>
    <name evidence="2" type="ORF">ACFOY7_06475</name>
</gene>
<dbReference type="SMART" id="SM00471">
    <property type="entry name" value="HDc"/>
    <property type="match status" value="1"/>
</dbReference>
<reference evidence="3" key="1">
    <citation type="journal article" date="2019" name="Int. J. Syst. Evol. Microbiol.">
        <title>The Global Catalogue of Microorganisms (GCM) 10K type strain sequencing project: providing services to taxonomists for standard genome sequencing and annotation.</title>
        <authorList>
            <consortium name="The Broad Institute Genomics Platform"/>
            <consortium name="The Broad Institute Genome Sequencing Center for Infectious Disease"/>
            <person name="Wu L."/>
            <person name="Ma J."/>
        </authorList>
    </citation>
    <scope>NUCLEOTIDE SEQUENCE [LARGE SCALE GENOMIC DNA]</scope>
    <source>
        <strain evidence="3">CCUG 37865</strain>
    </source>
</reference>
<proteinExistence type="predicted"/>
<organism evidence="2 3">
    <name type="scientific">Gracilibacillus xinjiangensis</name>
    <dbReference type="NCBI Taxonomy" id="1193282"/>
    <lineage>
        <taxon>Bacteria</taxon>
        <taxon>Bacillati</taxon>
        <taxon>Bacillota</taxon>
        <taxon>Bacilli</taxon>
        <taxon>Bacillales</taxon>
        <taxon>Bacillaceae</taxon>
        <taxon>Gracilibacillus</taxon>
    </lineage>
</organism>
<dbReference type="Pfam" id="PF01966">
    <property type="entry name" value="HD"/>
    <property type="match status" value="1"/>
</dbReference>
<dbReference type="PROSITE" id="PS51831">
    <property type="entry name" value="HD"/>
    <property type="match status" value="1"/>
</dbReference>
<name>A0ABV8WUP9_9BACI</name>
<accession>A0ABV8WUP9</accession>
<dbReference type="InterPro" id="IPR003607">
    <property type="entry name" value="HD/PDEase_dom"/>
</dbReference>
<dbReference type="InterPro" id="IPR006674">
    <property type="entry name" value="HD_domain"/>
</dbReference>
<evidence type="ECO:0000313" key="3">
    <source>
        <dbReference type="Proteomes" id="UP001595882"/>
    </source>
</evidence>
<dbReference type="Proteomes" id="UP001595882">
    <property type="component" value="Unassembled WGS sequence"/>
</dbReference>
<dbReference type="PANTHER" id="PTHR11373">
    <property type="entry name" value="DEOXYNUCLEOSIDE TRIPHOSPHATE TRIPHOSPHOHYDROLASE"/>
    <property type="match status" value="1"/>
</dbReference>
<feature type="domain" description="HD" evidence="1">
    <location>
        <begin position="49"/>
        <end position="151"/>
    </location>
</feature>
<evidence type="ECO:0000259" key="1">
    <source>
        <dbReference type="PROSITE" id="PS51831"/>
    </source>
</evidence>
<keyword evidence="3" id="KW-1185">Reference proteome</keyword>
<dbReference type="PANTHER" id="PTHR11373:SF41">
    <property type="entry name" value="METAL-DEPENDENT PHOSPHOHYDROLASE"/>
    <property type="match status" value="1"/>
</dbReference>
<dbReference type="InterPro" id="IPR050135">
    <property type="entry name" value="dGTPase-like"/>
</dbReference>
<dbReference type="SUPFAM" id="SSF109604">
    <property type="entry name" value="HD-domain/PDEase-like"/>
    <property type="match status" value="1"/>
</dbReference>
<sequence length="325" mass="37828">MIISDGIYGAFEVDSVLEEIILSEPIQRLKGIHQGGASYLVNRKWNVTRYDHSIGVMLLIRKLGGTVEEQIAGLLHDVSHTAFSHIIDFVIENKEEDYHEKIYSSVVENSEIPTILAKYNYNYEDILYDDTKWSLLEQPAPELCADRVDYTLRDMYVYGNISLDEVNRFLENLTVVKGKMYLQNIEIAEWFVKTYYKEVIDFFMDPLNTYGYDILSKTLKLSLEKNLLNLNDFLGKDEELIIKIRSSEDKELVDLLSKLDPNVQVKEDRENYHLHRKNKLRMIDPSVFKDGELMPVSELSEKVRVMSNLAYEKATRGMYVRILSN</sequence>
<protein>
    <submittedName>
        <fullName evidence="2">HD domain-containing protein</fullName>
    </submittedName>
</protein>
<comment type="caution">
    <text evidence="2">The sequence shown here is derived from an EMBL/GenBank/DDBJ whole genome shotgun (WGS) entry which is preliminary data.</text>
</comment>
<dbReference type="CDD" id="cd00077">
    <property type="entry name" value="HDc"/>
    <property type="match status" value="1"/>
</dbReference>
<evidence type="ECO:0000313" key="2">
    <source>
        <dbReference type="EMBL" id="MFC4402713.1"/>
    </source>
</evidence>
<dbReference type="EMBL" id="JBHSDT010000004">
    <property type="protein sequence ID" value="MFC4402713.1"/>
    <property type="molecule type" value="Genomic_DNA"/>
</dbReference>